<evidence type="ECO:0000313" key="2">
    <source>
        <dbReference type="EMBL" id="SNS26069.1"/>
    </source>
</evidence>
<keyword evidence="3" id="KW-1185">Reference proteome</keyword>
<dbReference type="EMBL" id="FZOF01000004">
    <property type="protein sequence ID" value="SNS26069.1"/>
    <property type="molecule type" value="Genomic_DNA"/>
</dbReference>
<reference evidence="2 3" key="1">
    <citation type="submission" date="2017-06" db="EMBL/GenBank/DDBJ databases">
        <authorList>
            <person name="Kim H.J."/>
            <person name="Triplett B.A."/>
        </authorList>
    </citation>
    <scope>NUCLEOTIDE SEQUENCE [LARGE SCALE GENOMIC DNA]</scope>
    <source>
        <strain evidence="2 3">CGMCC 4.1858</strain>
    </source>
</reference>
<dbReference type="Proteomes" id="UP000198280">
    <property type="component" value="Unassembled WGS sequence"/>
</dbReference>
<evidence type="ECO:0000313" key="3">
    <source>
        <dbReference type="Proteomes" id="UP000198280"/>
    </source>
</evidence>
<dbReference type="AlphaFoldDB" id="A0A239D1I9"/>
<evidence type="ECO:0000256" key="1">
    <source>
        <dbReference type="SAM" id="MobiDB-lite"/>
    </source>
</evidence>
<dbReference type="OrthoDB" id="4224217at2"/>
<accession>A0A239D1I9</accession>
<gene>
    <name evidence="2" type="ORF">SAMN05216252_104334</name>
</gene>
<dbReference type="RefSeq" id="WP_089223428.1">
    <property type="nucleotide sequence ID" value="NZ_FZOF01000004.1"/>
</dbReference>
<name>A0A239D1I9_9ACTN</name>
<feature type="region of interest" description="Disordered" evidence="1">
    <location>
        <begin position="1"/>
        <end position="25"/>
    </location>
</feature>
<protein>
    <submittedName>
        <fullName evidence="2">Uncharacterized protein</fullName>
    </submittedName>
</protein>
<sequence length="106" mass="12106">MTRELYNVRLVPREGDPTPLTDEEEQRARATLFNDLGRAVSDRGWVRFPAYSPEERRRLVDVARRLGAYWGTEVGVEAEDHCSMRLFLPGYGPRETAVTPAVEGRN</sequence>
<organism evidence="2 3">
    <name type="scientific">Actinacidiphila glaucinigra</name>
    <dbReference type="NCBI Taxonomy" id="235986"/>
    <lineage>
        <taxon>Bacteria</taxon>
        <taxon>Bacillati</taxon>
        <taxon>Actinomycetota</taxon>
        <taxon>Actinomycetes</taxon>
        <taxon>Kitasatosporales</taxon>
        <taxon>Streptomycetaceae</taxon>
        <taxon>Actinacidiphila</taxon>
    </lineage>
</organism>
<proteinExistence type="predicted"/>